<dbReference type="InterPro" id="IPR009078">
    <property type="entry name" value="Ferritin-like_SF"/>
</dbReference>
<evidence type="ECO:0000256" key="1">
    <source>
        <dbReference type="ARBA" id="ARBA00023002"/>
    </source>
</evidence>
<dbReference type="STRING" id="75743.A0A401PNT4"/>
<evidence type="ECO:0000259" key="5">
    <source>
        <dbReference type="PROSITE" id="PS50905"/>
    </source>
</evidence>
<evidence type="ECO:0000256" key="2">
    <source>
        <dbReference type="ARBA" id="ARBA00025111"/>
    </source>
</evidence>
<accession>A0A401PNT4</accession>
<dbReference type="GO" id="GO:0006879">
    <property type="term" value="P:intracellular iron ion homeostasis"/>
    <property type="evidence" value="ECO:0007669"/>
    <property type="project" value="UniProtKB-KW"/>
</dbReference>
<dbReference type="PANTHER" id="PTHR11431">
    <property type="entry name" value="FERRITIN"/>
    <property type="match status" value="1"/>
</dbReference>
<dbReference type="GO" id="GO:0006826">
    <property type="term" value="P:iron ion transport"/>
    <property type="evidence" value="ECO:0007669"/>
    <property type="project" value="InterPro"/>
</dbReference>
<sequence>MQRALQLVKNVNQTLLDLHKLCSGNTDPHLCNFLETRYLDGKLKIINKRRGHIINLKRLGAPENGMGENLYDKLILGESD</sequence>
<dbReference type="SUPFAM" id="SSF47240">
    <property type="entry name" value="Ferritin-like"/>
    <property type="match status" value="1"/>
</dbReference>
<organism evidence="6 7">
    <name type="scientific">Scyliorhinus torazame</name>
    <name type="common">Cloudy catshark</name>
    <name type="synonym">Catulus torazame</name>
    <dbReference type="NCBI Taxonomy" id="75743"/>
    <lineage>
        <taxon>Eukaryota</taxon>
        <taxon>Metazoa</taxon>
        <taxon>Chordata</taxon>
        <taxon>Craniata</taxon>
        <taxon>Vertebrata</taxon>
        <taxon>Chondrichthyes</taxon>
        <taxon>Elasmobranchii</taxon>
        <taxon>Galeomorphii</taxon>
        <taxon>Galeoidea</taxon>
        <taxon>Carcharhiniformes</taxon>
        <taxon>Scyliorhinidae</taxon>
        <taxon>Scyliorhinus</taxon>
    </lineage>
</organism>
<comment type="function">
    <text evidence="2">Stores iron in a soluble, non-toxic, readily available form. Important for iron homeostasis. Has ferroxidase activity. Iron is taken up in the ferrous form and deposited as ferric hydroxides after oxidation.</text>
</comment>
<keyword evidence="4" id="KW-0479">Metal-binding</keyword>
<feature type="domain" description="Ferritin-like diiron" evidence="5">
    <location>
        <begin position="1"/>
        <end position="60"/>
    </location>
</feature>
<dbReference type="InterPro" id="IPR001519">
    <property type="entry name" value="Ferritin"/>
</dbReference>
<dbReference type="Proteomes" id="UP000288216">
    <property type="component" value="Unassembled WGS sequence"/>
</dbReference>
<comment type="function">
    <text evidence="4">Stores iron in a soluble, non-toxic, readily available form. Important for iron homeostasis. Iron is taken up in the ferrous form and deposited as ferric hydroxides after oxidation.</text>
</comment>
<dbReference type="OrthoDB" id="186462at2759"/>
<dbReference type="PROSITE" id="PS50905">
    <property type="entry name" value="FERRITIN_LIKE"/>
    <property type="match status" value="1"/>
</dbReference>
<reference evidence="6 7" key="1">
    <citation type="journal article" date="2018" name="Nat. Ecol. Evol.">
        <title>Shark genomes provide insights into elasmobranch evolution and the origin of vertebrates.</title>
        <authorList>
            <person name="Hara Y"/>
            <person name="Yamaguchi K"/>
            <person name="Onimaru K"/>
            <person name="Kadota M"/>
            <person name="Koyanagi M"/>
            <person name="Keeley SD"/>
            <person name="Tatsumi K"/>
            <person name="Tanaka K"/>
            <person name="Motone F"/>
            <person name="Kageyama Y"/>
            <person name="Nozu R"/>
            <person name="Adachi N"/>
            <person name="Nishimura O"/>
            <person name="Nakagawa R"/>
            <person name="Tanegashima C"/>
            <person name="Kiyatake I"/>
            <person name="Matsumoto R"/>
            <person name="Murakumo K"/>
            <person name="Nishida K"/>
            <person name="Terakita A"/>
            <person name="Kuratani S"/>
            <person name="Sato K"/>
            <person name="Hyodo S Kuraku.S."/>
        </authorList>
    </citation>
    <scope>NUCLEOTIDE SEQUENCE [LARGE SCALE GENOMIC DNA]</scope>
</reference>
<evidence type="ECO:0000256" key="3">
    <source>
        <dbReference type="ARBA" id="ARBA00047990"/>
    </source>
</evidence>
<dbReference type="GO" id="GO:0004322">
    <property type="term" value="F:ferroxidase activity"/>
    <property type="evidence" value="ECO:0007669"/>
    <property type="project" value="UniProtKB-EC"/>
</dbReference>
<evidence type="ECO:0000313" key="7">
    <source>
        <dbReference type="Proteomes" id="UP000288216"/>
    </source>
</evidence>
<dbReference type="EMBL" id="BFAA01001087">
    <property type="protein sequence ID" value="GCB74769.1"/>
    <property type="molecule type" value="Genomic_DNA"/>
</dbReference>
<keyword evidence="1" id="KW-0560">Oxidoreductase</keyword>
<keyword evidence="7" id="KW-1185">Reference proteome</keyword>
<evidence type="ECO:0000256" key="4">
    <source>
        <dbReference type="RuleBase" id="RU361145"/>
    </source>
</evidence>
<dbReference type="GO" id="GO:0005737">
    <property type="term" value="C:cytoplasm"/>
    <property type="evidence" value="ECO:0007669"/>
    <property type="project" value="TreeGrafter"/>
</dbReference>
<dbReference type="InterPro" id="IPR012347">
    <property type="entry name" value="Ferritin-like"/>
</dbReference>
<comment type="similarity">
    <text evidence="4">Belongs to the ferritin family.</text>
</comment>
<dbReference type="Gene3D" id="1.20.1260.10">
    <property type="match status" value="1"/>
</dbReference>
<comment type="caution">
    <text evidence="6">The sequence shown here is derived from an EMBL/GenBank/DDBJ whole genome shotgun (WGS) entry which is preliminary data.</text>
</comment>
<comment type="catalytic activity">
    <reaction evidence="3">
        <text>4 Fe(2+) + O2 + 4 H(+) = 4 Fe(3+) + 2 H2O</text>
        <dbReference type="Rhea" id="RHEA:11148"/>
        <dbReference type="ChEBI" id="CHEBI:15377"/>
        <dbReference type="ChEBI" id="CHEBI:15378"/>
        <dbReference type="ChEBI" id="CHEBI:15379"/>
        <dbReference type="ChEBI" id="CHEBI:29033"/>
        <dbReference type="ChEBI" id="CHEBI:29034"/>
        <dbReference type="EC" id="1.16.3.1"/>
    </reaction>
</comment>
<dbReference type="GO" id="GO:0008198">
    <property type="term" value="F:ferrous iron binding"/>
    <property type="evidence" value="ECO:0007669"/>
    <property type="project" value="TreeGrafter"/>
</dbReference>
<evidence type="ECO:0000313" key="6">
    <source>
        <dbReference type="EMBL" id="GCB74769.1"/>
    </source>
</evidence>
<gene>
    <name evidence="6" type="ORF">scyTo_0003860</name>
</gene>
<dbReference type="PANTHER" id="PTHR11431:SF54">
    <property type="entry name" value="FERRITIN"/>
    <property type="match status" value="1"/>
</dbReference>
<protein>
    <recommendedName>
        <fullName evidence="4">Ferritin</fullName>
    </recommendedName>
</protein>
<dbReference type="InterPro" id="IPR009040">
    <property type="entry name" value="Ferritin-like_diiron"/>
</dbReference>
<proteinExistence type="inferred from homology"/>
<keyword evidence="4" id="KW-0408">Iron</keyword>
<name>A0A401PNT4_SCYTO</name>
<keyword evidence="4" id="KW-0409">Iron storage</keyword>
<dbReference type="GO" id="GO:0008199">
    <property type="term" value="F:ferric iron binding"/>
    <property type="evidence" value="ECO:0007669"/>
    <property type="project" value="InterPro"/>
</dbReference>
<dbReference type="AlphaFoldDB" id="A0A401PNT4"/>